<dbReference type="GO" id="GO:0005249">
    <property type="term" value="F:voltage-gated potassium channel activity"/>
    <property type="evidence" value="ECO:0007669"/>
    <property type="project" value="InterPro"/>
</dbReference>
<keyword evidence="1" id="KW-0631">Potassium channel</keyword>
<organism evidence="5 6">
    <name type="scientific">Astrephomene gubernaculifera</name>
    <dbReference type="NCBI Taxonomy" id="47775"/>
    <lineage>
        <taxon>Eukaryota</taxon>
        <taxon>Viridiplantae</taxon>
        <taxon>Chlorophyta</taxon>
        <taxon>core chlorophytes</taxon>
        <taxon>Chlorophyceae</taxon>
        <taxon>CS clade</taxon>
        <taxon>Chlamydomonadales</taxon>
        <taxon>Astrephomenaceae</taxon>
        <taxon>Astrephomene</taxon>
    </lineage>
</organism>
<dbReference type="AlphaFoldDB" id="A0AAD3DLG8"/>
<keyword evidence="2" id="KW-0406">Ion transport</keyword>
<evidence type="ECO:0000256" key="4">
    <source>
        <dbReference type="SAM" id="Phobius"/>
    </source>
</evidence>
<evidence type="ECO:0000313" key="5">
    <source>
        <dbReference type="EMBL" id="GFR44039.1"/>
    </source>
</evidence>
<keyword evidence="1" id="KW-0630">Potassium</keyword>
<proteinExistence type="predicted"/>
<dbReference type="InterPro" id="IPR045319">
    <property type="entry name" value="KAT/AKT"/>
</dbReference>
<keyword evidence="4" id="KW-0472">Membrane</keyword>
<dbReference type="EMBL" id="BMAR01000006">
    <property type="protein sequence ID" value="GFR44039.1"/>
    <property type="molecule type" value="Genomic_DNA"/>
</dbReference>
<protein>
    <submittedName>
        <fullName evidence="5">Uncharacterized protein</fullName>
    </submittedName>
</protein>
<feature type="region of interest" description="Disordered" evidence="3">
    <location>
        <begin position="57"/>
        <end position="114"/>
    </location>
</feature>
<dbReference type="Proteomes" id="UP001054857">
    <property type="component" value="Unassembled WGS sequence"/>
</dbReference>
<keyword evidence="4" id="KW-1133">Transmembrane helix</keyword>
<keyword evidence="2" id="KW-0851">Voltage-gated channel</keyword>
<dbReference type="PANTHER" id="PTHR45743">
    <property type="entry name" value="POTASSIUM CHANNEL AKT1"/>
    <property type="match status" value="1"/>
</dbReference>
<comment type="caution">
    <text evidence="5">The sequence shown here is derived from an EMBL/GenBank/DDBJ whole genome shotgun (WGS) entry which is preliminary data.</text>
</comment>
<reference evidence="5 6" key="1">
    <citation type="journal article" date="2021" name="Sci. Rep.">
        <title>Genome sequencing of the multicellular alga Astrephomene provides insights into convergent evolution of germ-soma differentiation.</title>
        <authorList>
            <person name="Yamashita S."/>
            <person name="Yamamoto K."/>
            <person name="Matsuzaki R."/>
            <person name="Suzuki S."/>
            <person name="Yamaguchi H."/>
            <person name="Hirooka S."/>
            <person name="Minakuchi Y."/>
            <person name="Miyagishima S."/>
            <person name="Kawachi M."/>
            <person name="Toyoda A."/>
            <person name="Nozaki H."/>
        </authorList>
    </citation>
    <scope>NUCLEOTIDE SEQUENCE [LARGE SCALE GENOMIC DNA]</scope>
    <source>
        <strain evidence="5 6">NIES-4017</strain>
    </source>
</reference>
<dbReference type="SUPFAM" id="SSF81324">
    <property type="entry name" value="Voltage-gated potassium channels"/>
    <property type="match status" value="1"/>
</dbReference>
<evidence type="ECO:0000256" key="3">
    <source>
        <dbReference type="SAM" id="MobiDB-lite"/>
    </source>
</evidence>
<dbReference type="Gene3D" id="1.10.287.70">
    <property type="match status" value="1"/>
</dbReference>
<feature type="non-terminal residue" evidence="5">
    <location>
        <position position="1"/>
    </location>
</feature>
<name>A0AAD3DLG8_9CHLO</name>
<keyword evidence="2" id="KW-0407">Ion channel</keyword>
<dbReference type="GO" id="GO:0034702">
    <property type="term" value="C:monoatomic ion channel complex"/>
    <property type="evidence" value="ECO:0007669"/>
    <property type="project" value="UniProtKB-KW"/>
</dbReference>
<keyword evidence="6" id="KW-1185">Reference proteome</keyword>
<keyword evidence="2" id="KW-0813">Transport</keyword>
<evidence type="ECO:0000256" key="1">
    <source>
        <dbReference type="ARBA" id="ARBA00022826"/>
    </source>
</evidence>
<keyword evidence="1" id="KW-0633">Potassium transport</keyword>
<gene>
    <name evidence="5" type="ORF">Agub_g5199</name>
</gene>
<accession>A0AAD3DLG8</accession>
<feature type="transmembrane region" description="Helical" evidence="4">
    <location>
        <begin position="285"/>
        <end position="306"/>
    </location>
</feature>
<evidence type="ECO:0000313" key="6">
    <source>
        <dbReference type="Proteomes" id="UP001054857"/>
    </source>
</evidence>
<keyword evidence="4" id="KW-0812">Transmembrane</keyword>
<sequence>LTKHLASRCVIDVTQVLYGYKWSWKCCLTPRLDPGMPNILGLLNWGWSGARPLATKAQAPLQTVQEQAERERWALPPEGPPSLASGGPVASPSSHQYQSEPEPGPDRKSYRNLSGRPLSRTALKDQLGADYGHVRLQAAAAEAAAAKRAVYIQEGDVEPGNDFKQTVADLLKEEEYGVLRLVVPHISLSREQFDRYVRWLNQQKQQQRRRQQQHAAGGTAKKADSLPRSLLGLPVVPPYHPLSLAWMSFMTAVDLTWTAFGVPVNVAFCSINYGHLRSACTATDLAFGAVYAANLLTSFQLGLMVVSGHRKKAVLDGRRLAHYYVMYGRFPLDLAAVVPFVYLLVVLGLSGGQGYRSKWVNALSLIRLVRLLRLVSVSKVIYIDSAVGSEGWLSRYLSLSRLHVALVAFQTIVLINLVACILVLLAYMRGLEHSWMTAVSWTDLVDASRAYQWYCAMYWVITSATTTG</sequence>
<feature type="transmembrane region" description="Helical" evidence="4">
    <location>
        <begin position="402"/>
        <end position="427"/>
    </location>
</feature>
<evidence type="ECO:0000256" key="2">
    <source>
        <dbReference type="ARBA" id="ARBA00022882"/>
    </source>
</evidence>
<feature type="transmembrane region" description="Helical" evidence="4">
    <location>
        <begin position="327"/>
        <end position="349"/>
    </location>
</feature>
<dbReference type="PANTHER" id="PTHR45743:SF2">
    <property type="entry name" value="POTASSIUM CHANNEL AKT1"/>
    <property type="match status" value="1"/>
</dbReference>